<organism evidence="1 2">
    <name type="scientific">Solirubrobacter phytolaccae</name>
    <dbReference type="NCBI Taxonomy" id="1404360"/>
    <lineage>
        <taxon>Bacteria</taxon>
        <taxon>Bacillati</taxon>
        <taxon>Actinomycetota</taxon>
        <taxon>Thermoleophilia</taxon>
        <taxon>Solirubrobacterales</taxon>
        <taxon>Solirubrobacteraceae</taxon>
        <taxon>Solirubrobacter</taxon>
    </lineage>
</organism>
<dbReference type="EMBL" id="JAPDDP010000115">
    <property type="protein sequence ID" value="MDA0185460.1"/>
    <property type="molecule type" value="Genomic_DNA"/>
</dbReference>
<dbReference type="Proteomes" id="UP001147653">
    <property type="component" value="Unassembled WGS sequence"/>
</dbReference>
<keyword evidence="2" id="KW-1185">Reference proteome</keyword>
<sequence length="183" mass="18408">MSYATRAGSVDGKSAVYSGASLSDAAGKLVATNRSGSDKGRLPGKFLADVAHSQSFNRGFEVADNAPGAPQPITNISGLGAFTATCNDQNGAAGNEDPASVLAFNNTSGRAVTVARRVGNGEGAVEIIPNGTVSSLSIGGTNTYTFHIAYGDNNAIIQGAVGQNGRGTAAATCSFFGYVLQIL</sequence>
<dbReference type="AlphaFoldDB" id="A0A9X3NIC7"/>
<name>A0A9X3NIC7_9ACTN</name>
<comment type="caution">
    <text evidence="1">The sequence shown here is derived from an EMBL/GenBank/DDBJ whole genome shotgun (WGS) entry which is preliminary data.</text>
</comment>
<protein>
    <submittedName>
        <fullName evidence="1">Uncharacterized protein</fullName>
    </submittedName>
</protein>
<accession>A0A9X3NIC7</accession>
<gene>
    <name evidence="1" type="ORF">OJ997_34455</name>
</gene>
<dbReference type="RefSeq" id="WP_270029966.1">
    <property type="nucleotide sequence ID" value="NZ_JAPDDP010000115.1"/>
</dbReference>
<evidence type="ECO:0000313" key="2">
    <source>
        <dbReference type="Proteomes" id="UP001147653"/>
    </source>
</evidence>
<proteinExistence type="predicted"/>
<reference evidence="1" key="1">
    <citation type="submission" date="2022-10" db="EMBL/GenBank/DDBJ databases">
        <title>The WGS of Solirubrobacter phytolaccae KCTC 29190.</title>
        <authorList>
            <person name="Jiang Z."/>
        </authorList>
    </citation>
    <scope>NUCLEOTIDE SEQUENCE</scope>
    <source>
        <strain evidence="1">KCTC 29190</strain>
    </source>
</reference>
<evidence type="ECO:0000313" key="1">
    <source>
        <dbReference type="EMBL" id="MDA0185460.1"/>
    </source>
</evidence>